<protein>
    <recommendedName>
        <fullName evidence="10">Thiamine pyrimidine synthase</fullName>
    </recommendedName>
</protein>
<evidence type="ECO:0000256" key="11">
    <source>
        <dbReference type="ARBA" id="ARBA00048179"/>
    </source>
</evidence>
<comment type="similarity">
    <text evidence="3">Belongs to the NMT1/THI5 family.</text>
</comment>
<organism evidence="13 14">
    <name type="scientific">Pseudoclavibacter caeni</name>
    <dbReference type="NCBI Taxonomy" id="908846"/>
    <lineage>
        <taxon>Bacteria</taxon>
        <taxon>Bacillati</taxon>
        <taxon>Actinomycetota</taxon>
        <taxon>Actinomycetes</taxon>
        <taxon>Micrococcales</taxon>
        <taxon>Microbacteriaceae</taxon>
        <taxon>Pseudoclavibacter</taxon>
    </lineage>
</organism>
<proteinExistence type="inferred from homology"/>
<comment type="caution">
    <text evidence="13">The sequence shown here is derived from an EMBL/GenBank/DDBJ whole genome shotgun (WGS) entry which is preliminary data.</text>
</comment>
<dbReference type="EMBL" id="WBKA01000001">
    <property type="protein sequence ID" value="KAB1633856.1"/>
    <property type="molecule type" value="Genomic_DNA"/>
</dbReference>
<evidence type="ECO:0000256" key="3">
    <source>
        <dbReference type="ARBA" id="ARBA00009406"/>
    </source>
</evidence>
<evidence type="ECO:0000256" key="9">
    <source>
        <dbReference type="ARBA" id="ARBA00023004"/>
    </source>
</evidence>
<evidence type="ECO:0000313" key="14">
    <source>
        <dbReference type="Proteomes" id="UP000481339"/>
    </source>
</evidence>
<keyword evidence="8" id="KW-0784">Thiamine biosynthesis</keyword>
<keyword evidence="7" id="KW-0663">Pyridoxal phosphate</keyword>
<dbReference type="PANTHER" id="PTHR31528:SF1">
    <property type="entry name" value="4-AMINO-5-HYDROXYMETHYL-2-METHYLPYRIMIDINE PHOSPHATE SYNTHASE THI11-RELATED"/>
    <property type="match status" value="1"/>
</dbReference>
<gene>
    <name evidence="13" type="ORF">F8O02_02265</name>
</gene>
<dbReference type="InterPro" id="IPR027939">
    <property type="entry name" value="NMT1/THI5"/>
</dbReference>
<dbReference type="GO" id="GO:0009228">
    <property type="term" value="P:thiamine biosynthetic process"/>
    <property type="evidence" value="ECO:0007669"/>
    <property type="project" value="UniProtKB-KW"/>
</dbReference>
<keyword evidence="6" id="KW-0479">Metal-binding</keyword>
<comment type="function">
    <text evidence="1">Responsible for the formation of the pyrimidine heterocycle in the thiamine biosynthesis pathway. Catalyzes the formation of hydroxymethylpyrimidine phosphate (HMP-P) from histidine and pyridoxal phosphate (PLP). The protein uses PLP and the active site histidine to form HMP-P, generating an inactive enzyme. The enzyme can only undergo a single turnover, which suggests it is a suicide enzyme.</text>
</comment>
<dbReference type="PANTHER" id="PTHR31528">
    <property type="entry name" value="4-AMINO-5-HYDROXYMETHYL-2-METHYLPYRIMIDINE PHOSPHATE SYNTHASE THI11-RELATED"/>
    <property type="match status" value="1"/>
</dbReference>
<accession>A0A7C8FJY5</accession>
<dbReference type="GO" id="GO:0016740">
    <property type="term" value="F:transferase activity"/>
    <property type="evidence" value="ECO:0007669"/>
    <property type="project" value="UniProtKB-KW"/>
</dbReference>
<name>A0A7C8FJY5_9MICO</name>
<dbReference type="SUPFAM" id="SSF53850">
    <property type="entry name" value="Periplasmic binding protein-like II"/>
    <property type="match status" value="1"/>
</dbReference>
<evidence type="ECO:0000256" key="6">
    <source>
        <dbReference type="ARBA" id="ARBA00022723"/>
    </source>
</evidence>
<dbReference type="Proteomes" id="UP000481339">
    <property type="component" value="Unassembled WGS sequence"/>
</dbReference>
<comment type="subunit">
    <text evidence="4">Homodimer.</text>
</comment>
<keyword evidence="5" id="KW-0808">Transferase</keyword>
<evidence type="ECO:0000256" key="4">
    <source>
        <dbReference type="ARBA" id="ARBA00011738"/>
    </source>
</evidence>
<dbReference type="Gene3D" id="3.40.190.10">
    <property type="entry name" value="Periplasmic binding protein-like II"/>
    <property type="match status" value="2"/>
</dbReference>
<reference evidence="13 14" key="1">
    <citation type="submission" date="2019-09" db="EMBL/GenBank/DDBJ databases">
        <title>Phylogeny of genus Pseudoclavibacter and closely related genus.</title>
        <authorList>
            <person name="Li Y."/>
        </authorList>
    </citation>
    <scope>NUCLEOTIDE SEQUENCE [LARGE SCALE GENOMIC DNA]</scope>
    <source>
        <strain evidence="13 14">JCM 16921</strain>
    </source>
</reference>
<dbReference type="GO" id="GO:0046872">
    <property type="term" value="F:metal ion binding"/>
    <property type="evidence" value="ECO:0007669"/>
    <property type="project" value="UniProtKB-KW"/>
</dbReference>
<evidence type="ECO:0000256" key="1">
    <source>
        <dbReference type="ARBA" id="ARBA00003469"/>
    </source>
</evidence>
<comment type="pathway">
    <text evidence="2">Cofactor biosynthesis; thiamine diphosphate biosynthesis.</text>
</comment>
<evidence type="ECO:0000259" key="12">
    <source>
        <dbReference type="Pfam" id="PF09084"/>
    </source>
</evidence>
<evidence type="ECO:0000313" key="13">
    <source>
        <dbReference type="EMBL" id="KAB1633856.1"/>
    </source>
</evidence>
<dbReference type="Pfam" id="PF09084">
    <property type="entry name" value="NMT1"/>
    <property type="match status" value="1"/>
</dbReference>
<comment type="catalytic activity">
    <reaction evidence="11">
        <text>N(6)-(pyridoxal phosphate)-L-lysyl-[4-amino-5-hydroxymethyl-2-methylpyrimidine phosphate synthase] + L-histidyl-[4-amino-5-hydroxymethyl-2-methylpyrimidine phosphate synthase] + 2 Fe(3+) + 4 H2O = L-lysyl-[4-amino-5-hydroxymethyl-2-methylpyrimidine phosphate synthase] + (2S)-2-amino-5-hydroxy-4-oxopentanoyl-[4-amino-5-hydroxymethyl-2-methylpyrimidine phosphate synthase] + 4-amino-2-methyl-5-(phosphooxymethyl)pyrimidine + 3-oxopropanoate + 2 Fe(2+) + 2 H(+)</text>
        <dbReference type="Rhea" id="RHEA:65756"/>
        <dbReference type="Rhea" id="RHEA-COMP:16892"/>
        <dbReference type="Rhea" id="RHEA-COMP:16893"/>
        <dbReference type="Rhea" id="RHEA-COMP:16894"/>
        <dbReference type="Rhea" id="RHEA-COMP:16895"/>
        <dbReference type="ChEBI" id="CHEBI:15377"/>
        <dbReference type="ChEBI" id="CHEBI:15378"/>
        <dbReference type="ChEBI" id="CHEBI:29033"/>
        <dbReference type="ChEBI" id="CHEBI:29034"/>
        <dbReference type="ChEBI" id="CHEBI:29969"/>
        <dbReference type="ChEBI" id="CHEBI:29979"/>
        <dbReference type="ChEBI" id="CHEBI:33190"/>
        <dbReference type="ChEBI" id="CHEBI:58354"/>
        <dbReference type="ChEBI" id="CHEBI:143915"/>
        <dbReference type="ChEBI" id="CHEBI:157692"/>
    </reaction>
    <physiologicalReaction direction="left-to-right" evidence="11">
        <dbReference type="Rhea" id="RHEA:65757"/>
    </physiologicalReaction>
</comment>
<evidence type="ECO:0000256" key="8">
    <source>
        <dbReference type="ARBA" id="ARBA00022977"/>
    </source>
</evidence>
<dbReference type="AlphaFoldDB" id="A0A7C8FJY5"/>
<dbReference type="InterPro" id="IPR015168">
    <property type="entry name" value="SsuA/THI5"/>
</dbReference>
<evidence type="ECO:0000256" key="10">
    <source>
        <dbReference type="ARBA" id="ARBA00033171"/>
    </source>
</evidence>
<evidence type="ECO:0000256" key="2">
    <source>
        <dbReference type="ARBA" id="ARBA00004948"/>
    </source>
</evidence>
<feature type="domain" description="SsuA/THI5-like" evidence="12">
    <location>
        <begin position="43"/>
        <end position="249"/>
    </location>
</feature>
<evidence type="ECO:0000256" key="7">
    <source>
        <dbReference type="ARBA" id="ARBA00022898"/>
    </source>
</evidence>
<keyword evidence="9" id="KW-0408">Iron</keyword>
<evidence type="ECO:0000256" key="5">
    <source>
        <dbReference type="ARBA" id="ARBA00022679"/>
    </source>
</evidence>
<dbReference type="OrthoDB" id="174578at2"/>
<sequence length="341" mass="36014">MAAAVAGAAVLGLSACSSGSTGSDASESASLGTVNVQLSWIKNEEFVGEYFADDKGYYADAGFDTVNLTAGPSTGASELLSGQADIALSDAASIGTAVAEQDAPLKIVGATFQKNPFTILSLKDGANIATPQDLIGKKIGVQDSNVNVFKALLKANDISEDQVTIVPVQFDPSPLTEGQVDGFFAYLTNEAITVAQQGHEVTNLAFADNGLPFVAETVSVTEQTLQERPEMVKAFLKAEIQGWNDAYADRDAGFDLIQNKYGKDSGQTEAKTKAGYDAQMKLVSTPETEQNGLFTISDDLKAQTIASLKAAGIDLTEDQLFDTSLLDEVYSENPSLKDYTK</sequence>
<keyword evidence="14" id="KW-1185">Reference proteome</keyword>